<dbReference type="AlphaFoldDB" id="A0A2S2DJX7"/>
<keyword evidence="7" id="KW-1185">Reference proteome</keyword>
<feature type="domain" description="Pirin C-terminal" evidence="5">
    <location>
        <begin position="169"/>
        <end position="274"/>
    </location>
</feature>
<feature type="domain" description="Pirin N-terminal" evidence="4">
    <location>
        <begin position="54"/>
        <end position="115"/>
    </location>
</feature>
<accession>A0A2S2DJX7</accession>
<evidence type="ECO:0000256" key="2">
    <source>
        <dbReference type="PIRSR" id="PIRSR006232-1"/>
    </source>
</evidence>
<dbReference type="SUPFAM" id="SSF51182">
    <property type="entry name" value="RmlC-like cupins"/>
    <property type="match status" value="1"/>
</dbReference>
<feature type="binding site" evidence="2">
    <location>
        <position position="61"/>
    </location>
    <ligand>
        <name>Fe cation</name>
        <dbReference type="ChEBI" id="CHEBI:24875"/>
    </ligand>
</feature>
<sequence length="287" mass="29886">MFERTIDRVTSIPPLGPGFDGERHKAALVVAPGNLAATDPFFLMADDHVSPGGAFGEAHPHAGLETVTFMLNGTMEDTGGRLEEGDVEWMTAGSGIVHAEDTVVSGGMRLFQLWLILPEAQRNMPPRVQVLRRADMPVHTGPGLVATVYSGKSGDAAAPTLNAVPVTLVDVRLAPGAVFAAPVPASYNAFVVVVEGDTEAGATTEKLATGAVGWTGPMGDGDSALRLRAGDDGARLLLYAGLPQNIAVVAKGPFIAGSTEELAGYYAAYRHGKFPHAGTMRPVVPHA</sequence>
<dbReference type="EMBL" id="CP029343">
    <property type="protein sequence ID" value="AWL05389.1"/>
    <property type="molecule type" value="Genomic_DNA"/>
</dbReference>
<dbReference type="PANTHER" id="PTHR13903">
    <property type="entry name" value="PIRIN-RELATED"/>
    <property type="match status" value="1"/>
</dbReference>
<dbReference type="InterPro" id="IPR014710">
    <property type="entry name" value="RmlC-like_jellyroll"/>
</dbReference>
<dbReference type="InterPro" id="IPR012093">
    <property type="entry name" value="Pirin"/>
</dbReference>
<dbReference type="KEGG" id="mtim:DIR46_13745"/>
<dbReference type="PANTHER" id="PTHR13903:SF8">
    <property type="entry name" value="PIRIN"/>
    <property type="match status" value="1"/>
</dbReference>
<evidence type="ECO:0000256" key="3">
    <source>
        <dbReference type="RuleBase" id="RU003457"/>
    </source>
</evidence>
<dbReference type="Gene3D" id="2.60.120.10">
    <property type="entry name" value="Jelly Rolls"/>
    <property type="match status" value="2"/>
</dbReference>
<dbReference type="OrthoDB" id="321327at2"/>
<dbReference type="Pfam" id="PF02678">
    <property type="entry name" value="Pirin"/>
    <property type="match status" value="1"/>
</dbReference>
<keyword evidence="2" id="KW-0479">Metal-binding</keyword>
<dbReference type="PIRSF" id="PIRSF006232">
    <property type="entry name" value="Pirin"/>
    <property type="match status" value="1"/>
</dbReference>
<dbReference type="GO" id="GO:0046872">
    <property type="term" value="F:metal ion binding"/>
    <property type="evidence" value="ECO:0007669"/>
    <property type="project" value="UniProtKB-KW"/>
</dbReference>
<dbReference type="InterPro" id="IPR011051">
    <property type="entry name" value="RmlC_Cupin_sf"/>
</dbReference>
<dbReference type="Proteomes" id="UP000245820">
    <property type="component" value="Chromosome"/>
</dbReference>
<dbReference type="InterPro" id="IPR008778">
    <property type="entry name" value="Pirin_C_dom"/>
</dbReference>
<dbReference type="CDD" id="cd02247">
    <property type="entry name" value="cupin_pirin_C"/>
    <property type="match status" value="1"/>
</dbReference>
<evidence type="ECO:0000313" key="7">
    <source>
        <dbReference type="Proteomes" id="UP000245820"/>
    </source>
</evidence>
<evidence type="ECO:0000259" key="5">
    <source>
        <dbReference type="Pfam" id="PF05726"/>
    </source>
</evidence>
<comment type="similarity">
    <text evidence="1 3">Belongs to the pirin family.</text>
</comment>
<dbReference type="Pfam" id="PF05726">
    <property type="entry name" value="Pirin_C"/>
    <property type="match status" value="1"/>
</dbReference>
<evidence type="ECO:0000313" key="6">
    <source>
        <dbReference type="EMBL" id="AWL05389.1"/>
    </source>
</evidence>
<proteinExistence type="inferred from homology"/>
<name>A0A2S2DJX7_9BURK</name>
<feature type="binding site" evidence="2">
    <location>
        <position position="59"/>
    </location>
    <ligand>
        <name>Fe cation</name>
        <dbReference type="ChEBI" id="CHEBI:24875"/>
    </ligand>
</feature>
<evidence type="ECO:0000256" key="1">
    <source>
        <dbReference type="ARBA" id="ARBA00008416"/>
    </source>
</evidence>
<protein>
    <submittedName>
        <fullName evidence="6">Nuclease PIN</fullName>
    </submittedName>
</protein>
<feature type="binding site" evidence="2">
    <location>
        <position position="100"/>
    </location>
    <ligand>
        <name>Fe cation</name>
        <dbReference type="ChEBI" id="CHEBI:24875"/>
    </ligand>
</feature>
<dbReference type="RefSeq" id="WP_109345727.1">
    <property type="nucleotide sequence ID" value="NZ_CP029343.1"/>
</dbReference>
<feature type="binding site" evidence="2">
    <location>
        <position position="98"/>
    </location>
    <ligand>
        <name>Fe cation</name>
        <dbReference type="ChEBI" id="CHEBI:24875"/>
    </ligand>
</feature>
<dbReference type="InterPro" id="IPR003829">
    <property type="entry name" value="Pirin_N_dom"/>
</dbReference>
<reference evidence="6 7" key="1">
    <citation type="submission" date="2018-05" db="EMBL/GenBank/DDBJ databases">
        <title>Complete genome sequence of Massilia oculi sp. nov. CCUG 43427T (=DSM 26321T), the type strain of M. oculi, and comparison with genome sequences of other Massilia strains.</title>
        <authorList>
            <person name="Zhu B."/>
        </authorList>
    </citation>
    <scope>NUCLEOTIDE SEQUENCE [LARGE SCALE GENOMIC DNA]</scope>
    <source>
        <strain evidence="6 7">CCUG 43427</strain>
    </source>
</reference>
<evidence type="ECO:0000259" key="4">
    <source>
        <dbReference type="Pfam" id="PF02678"/>
    </source>
</evidence>
<gene>
    <name evidence="6" type="ORF">DIR46_13745</name>
</gene>
<keyword evidence="2" id="KW-0408">Iron</keyword>
<organism evidence="6 7">
    <name type="scientific">Massilia oculi</name>
    <dbReference type="NCBI Taxonomy" id="945844"/>
    <lineage>
        <taxon>Bacteria</taxon>
        <taxon>Pseudomonadati</taxon>
        <taxon>Pseudomonadota</taxon>
        <taxon>Betaproteobacteria</taxon>
        <taxon>Burkholderiales</taxon>
        <taxon>Oxalobacteraceae</taxon>
        <taxon>Telluria group</taxon>
        <taxon>Massilia</taxon>
    </lineage>
</organism>
<comment type="cofactor">
    <cofactor evidence="2">
        <name>Fe cation</name>
        <dbReference type="ChEBI" id="CHEBI:24875"/>
    </cofactor>
    <text evidence="2">Binds 1 Fe cation per subunit.</text>
</comment>